<evidence type="ECO:0000259" key="4">
    <source>
        <dbReference type="SMART" id="SM00382"/>
    </source>
</evidence>
<reference evidence="5 6" key="1">
    <citation type="submission" date="2016-07" db="EMBL/GenBank/DDBJ databases">
        <title>Pervasive Adenine N6-methylation of Active Genes in Fungi.</title>
        <authorList>
            <consortium name="DOE Joint Genome Institute"/>
            <person name="Mondo S.J."/>
            <person name="Dannebaum R.O."/>
            <person name="Kuo R.C."/>
            <person name="Labutti K."/>
            <person name="Haridas S."/>
            <person name="Kuo A."/>
            <person name="Salamov A."/>
            <person name="Ahrendt S.R."/>
            <person name="Lipzen A."/>
            <person name="Sullivan W."/>
            <person name="Andreopoulos W.B."/>
            <person name="Clum A."/>
            <person name="Lindquist E."/>
            <person name="Daum C."/>
            <person name="Ramamoorthy G.K."/>
            <person name="Gryganskyi A."/>
            <person name="Culley D."/>
            <person name="Magnuson J.K."/>
            <person name="James T.Y."/>
            <person name="O'Malley M.A."/>
            <person name="Stajich J.E."/>
            <person name="Spatafora J.W."/>
            <person name="Visel A."/>
            <person name="Grigoriev I.V."/>
        </authorList>
    </citation>
    <scope>NUCLEOTIDE SEQUENCE [LARGE SCALE GENOMIC DNA]</scope>
    <source>
        <strain evidence="5 6">ATCC 12442</strain>
    </source>
</reference>
<keyword evidence="2 3" id="KW-0067">ATP-binding</keyword>
<dbReference type="FunFam" id="3.40.50.300:FF:000012">
    <property type="entry name" value="Transitional endoplasmic reticulum ATPase"/>
    <property type="match status" value="1"/>
</dbReference>
<dbReference type="Proteomes" id="UP000193922">
    <property type="component" value="Unassembled WGS sequence"/>
</dbReference>
<dbReference type="SUPFAM" id="SSF52540">
    <property type="entry name" value="P-loop containing nucleoside triphosphate hydrolases"/>
    <property type="match status" value="2"/>
</dbReference>
<dbReference type="EMBL" id="MCFD01000016">
    <property type="protein sequence ID" value="ORX66256.1"/>
    <property type="molecule type" value="Genomic_DNA"/>
</dbReference>
<comment type="similarity">
    <text evidence="3">Belongs to the AAA ATPase family.</text>
</comment>
<feature type="domain" description="AAA+ ATPase" evidence="4">
    <location>
        <begin position="199"/>
        <end position="337"/>
    </location>
</feature>
<dbReference type="GO" id="GO:0016887">
    <property type="term" value="F:ATP hydrolysis activity"/>
    <property type="evidence" value="ECO:0007669"/>
    <property type="project" value="InterPro"/>
</dbReference>
<accession>A0A1Y1VZ13</accession>
<organism evidence="5 6">
    <name type="scientific">Linderina pennispora</name>
    <dbReference type="NCBI Taxonomy" id="61395"/>
    <lineage>
        <taxon>Eukaryota</taxon>
        <taxon>Fungi</taxon>
        <taxon>Fungi incertae sedis</taxon>
        <taxon>Zoopagomycota</taxon>
        <taxon>Kickxellomycotina</taxon>
        <taxon>Kickxellomycetes</taxon>
        <taxon>Kickxellales</taxon>
        <taxon>Kickxellaceae</taxon>
        <taxon>Linderina</taxon>
    </lineage>
</organism>
<feature type="domain" description="AAA+ ATPase" evidence="4">
    <location>
        <begin position="449"/>
        <end position="574"/>
    </location>
</feature>
<dbReference type="SMART" id="SM00382">
    <property type="entry name" value="AAA"/>
    <property type="match status" value="2"/>
</dbReference>
<evidence type="ECO:0000313" key="6">
    <source>
        <dbReference type="Proteomes" id="UP000193922"/>
    </source>
</evidence>
<dbReference type="GO" id="GO:0005737">
    <property type="term" value="C:cytoplasm"/>
    <property type="evidence" value="ECO:0007669"/>
    <property type="project" value="TreeGrafter"/>
</dbReference>
<dbReference type="InterPro" id="IPR050168">
    <property type="entry name" value="AAA_ATPase_domain"/>
</dbReference>
<evidence type="ECO:0000256" key="1">
    <source>
        <dbReference type="ARBA" id="ARBA00022741"/>
    </source>
</evidence>
<dbReference type="PANTHER" id="PTHR23077:SF27">
    <property type="entry name" value="ATPASE FAMILY GENE 2 PROTEIN HOMOLOG A"/>
    <property type="match status" value="1"/>
</dbReference>
<dbReference type="InterPro" id="IPR003959">
    <property type="entry name" value="ATPase_AAA_core"/>
</dbReference>
<dbReference type="Gene3D" id="1.10.8.60">
    <property type="match status" value="2"/>
</dbReference>
<sequence>MQESAYVAGDIVRIQLADSNGKGPVTYGMAWPSFLGEVDEVQLSSVAMINCQAQVGARLLVEKIGDQPTEAKTVRVQFATPMSSDEFTKIYAKEVLVDVGCITPDQLVDIMVNGQNRRIRIIGIEAESGSMLSAGDPAIVSRDKTRVIVVKESESTNREAQSVTYDAIGGLDKEVAEVRPVVETSLQEPEIFAEYGLQPPRGVLLFGPPGTGKTLIARAVAGETQAFVHVINGAEITNKYYGETEARLREIFDEARKQSPSIIFIDEIDALCPKRGDSEGEASKRVVATLLTLMDGVSDRVNDRLVVIGATNRPNAVDSALRRPGRFDREIEVPIPSPEARLHILLKKLGKTPNSLTEEQVESLAASTHGFQPSIAIKRHTSSDPASTTESLEVANDDVVAASRLIKPSTMREVTLEIPNVKWSDIGGQEETKQLLKESVEWPLKHPEAFQRMGIRPPKGTLTAKALATEAGLNFIAVRGPELFSKWVFRKARAAAPSIVFFDEIDALTVKRGSSGDGTSVADRVLSQLLTELDGIEPLVNVTVVAATNRPDVIDAGILRPDRIDRLIYVGPPDQATRAEILKLQFKKIACADDVNAEMVSLCQEAAMEAMTENVDADCVEMKHFDKCLRGFKKRITPEMLRFYADFKKKQ</sequence>
<dbReference type="PANTHER" id="PTHR23077">
    <property type="entry name" value="AAA-FAMILY ATPASE"/>
    <property type="match status" value="1"/>
</dbReference>
<proteinExistence type="inferred from homology"/>
<evidence type="ECO:0000256" key="2">
    <source>
        <dbReference type="ARBA" id="ARBA00022840"/>
    </source>
</evidence>
<keyword evidence="6" id="KW-1185">Reference proteome</keyword>
<protein>
    <submittedName>
        <fullName evidence="5">AAA-domain-containing protein</fullName>
    </submittedName>
</protein>
<name>A0A1Y1VZ13_9FUNG</name>
<dbReference type="GO" id="GO:0005524">
    <property type="term" value="F:ATP binding"/>
    <property type="evidence" value="ECO:0007669"/>
    <property type="project" value="UniProtKB-KW"/>
</dbReference>
<gene>
    <name evidence="5" type="ORF">DL89DRAFT_295511</name>
</gene>
<keyword evidence="1 3" id="KW-0547">Nucleotide-binding</keyword>
<dbReference type="STRING" id="61395.A0A1Y1VZ13"/>
<dbReference type="OrthoDB" id="27435at2759"/>
<dbReference type="GeneID" id="63807295"/>
<dbReference type="RefSeq" id="XP_040740266.1">
    <property type="nucleotide sequence ID" value="XM_040890647.1"/>
</dbReference>
<dbReference type="InterPro" id="IPR003593">
    <property type="entry name" value="AAA+_ATPase"/>
</dbReference>
<dbReference type="PROSITE" id="PS00674">
    <property type="entry name" value="AAA"/>
    <property type="match status" value="1"/>
</dbReference>
<dbReference type="AlphaFoldDB" id="A0A1Y1VZ13"/>
<dbReference type="CDD" id="cd19503">
    <property type="entry name" value="RecA-like_CDC48_NLV2_r1-like"/>
    <property type="match status" value="1"/>
</dbReference>
<evidence type="ECO:0000256" key="3">
    <source>
        <dbReference type="RuleBase" id="RU003651"/>
    </source>
</evidence>
<evidence type="ECO:0000313" key="5">
    <source>
        <dbReference type="EMBL" id="ORX66256.1"/>
    </source>
</evidence>
<dbReference type="InterPro" id="IPR003960">
    <property type="entry name" value="ATPase_AAA_CS"/>
</dbReference>
<dbReference type="Pfam" id="PF00004">
    <property type="entry name" value="AAA"/>
    <property type="match status" value="2"/>
</dbReference>
<dbReference type="InterPro" id="IPR027417">
    <property type="entry name" value="P-loop_NTPase"/>
</dbReference>
<comment type="caution">
    <text evidence="5">The sequence shown here is derived from an EMBL/GenBank/DDBJ whole genome shotgun (WGS) entry which is preliminary data.</text>
</comment>
<dbReference type="Gene3D" id="3.40.50.300">
    <property type="entry name" value="P-loop containing nucleotide triphosphate hydrolases"/>
    <property type="match status" value="2"/>
</dbReference>